<dbReference type="PROSITE" id="PS50850">
    <property type="entry name" value="MFS"/>
    <property type="match status" value="1"/>
</dbReference>
<evidence type="ECO:0000259" key="9">
    <source>
        <dbReference type="PROSITE" id="PS50850"/>
    </source>
</evidence>
<evidence type="ECO:0000256" key="2">
    <source>
        <dbReference type="ARBA" id="ARBA00008335"/>
    </source>
</evidence>
<evidence type="ECO:0000256" key="7">
    <source>
        <dbReference type="SAM" id="MobiDB-lite"/>
    </source>
</evidence>
<organism evidence="10 11">
    <name type="scientific">Orchesella dallaii</name>
    <dbReference type="NCBI Taxonomy" id="48710"/>
    <lineage>
        <taxon>Eukaryota</taxon>
        <taxon>Metazoa</taxon>
        <taxon>Ecdysozoa</taxon>
        <taxon>Arthropoda</taxon>
        <taxon>Hexapoda</taxon>
        <taxon>Collembola</taxon>
        <taxon>Entomobryomorpha</taxon>
        <taxon>Entomobryoidea</taxon>
        <taxon>Orchesellidae</taxon>
        <taxon>Orchesellinae</taxon>
        <taxon>Orchesella</taxon>
    </lineage>
</organism>
<keyword evidence="6 8" id="KW-0472">Membrane</keyword>
<keyword evidence="3" id="KW-0813">Transport</keyword>
<feature type="transmembrane region" description="Helical" evidence="8">
    <location>
        <begin position="551"/>
        <end position="570"/>
    </location>
</feature>
<evidence type="ECO:0000256" key="1">
    <source>
        <dbReference type="ARBA" id="ARBA00004141"/>
    </source>
</evidence>
<dbReference type="SUPFAM" id="SSF103473">
    <property type="entry name" value="MFS general substrate transporter"/>
    <property type="match status" value="1"/>
</dbReference>
<feature type="compositionally biased region" description="Basic and acidic residues" evidence="7">
    <location>
        <begin position="47"/>
        <end position="68"/>
    </location>
</feature>
<evidence type="ECO:0000256" key="4">
    <source>
        <dbReference type="ARBA" id="ARBA00022692"/>
    </source>
</evidence>
<feature type="region of interest" description="Disordered" evidence="7">
    <location>
        <begin position="34"/>
        <end position="68"/>
    </location>
</feature>
<dbReference type="Pfam" id="PF00083">
    <property type="entry name" value="Sugar_tr"/>
    <property type="match status" value="1"/>
</dbReference>
<proteinExistence type="inferred from homology"/>
<feature type="transmembrane region" description="Helical" evidence="8">
    <location>
        <begin position="193"/>
        <end position="216"/>
    </location>
</feature>
<reference evidence="10 11" key="1">
    <citation type="submission" date="2024-08" db="EMBL/GenBank/DDBJ databases">
        <authorList>
            <person name="Cucini C."/>
            <person name="Frati F."/>
        </authorList>
    </citation>
    <scope>NUCLEOTIDE SEQUENCE [LARGE SCALE GENOMIC DNA]</scope>
</reference>
<dbReference type="EMBL" id="CAXLJM020000051">
    <property type="protein sequence ID" value="CAL8115610.1"/>
    <property type="molecule type" value="Genomic_DNA"/>
</dbReference>
<evidence type="ECO:0000313" key="11">
    <source>
        <dbReference type="Proteomes" id="UP001642540"/>
    </source>
</evidence>
<evidence type="ECO:0000313" key="10">
    <source>
        <dbReference type="EMBL" id="CAL8115610.1"/>
    </source>
</evidence>
<dbReference type="Proteomes" id="UP001642540">
    <property type="component" value="Unassembled WGS sequence"/>
</dbReference>
<evidence type="ECO:0000256" key="6">
    <source>
        <dbReference type="ARBA" id="ARBA00023136"/>
    </source>
</evidence>
<dbReference type="Pfam" id="PF07690">
    <property type="entry name" value="MFS_1"/>
    <property type="match status" value="1"/>
</dbReference>
<comment type="caution">
    <text evidence="10">The sequence shown here is derived from an EMBL/GenBank/DDBJ whole genome shotgun (WGS) entry which is preliminary data.</text>
</comment>
<feature type="transmembrane region" description="Helical" evidence="8">
    <location>
        <begin position="462"/>
        <end position="480"/>
    </location>
</feature>
<feature type="transmembrane region" description="Helical" evidence="8">
    <location>
        <begin position="486"/>
        <end position="507"/>
    </location>
</feature>
<sequence>MDKVSQKLVRNLKSRRYEVMDGINTPQRVETLQIGRYSPDSYTDTTDTNHNREDQNSDGNGRGKREHHSDIEMTAAVSGVVPDDTFTVSQAINALGFGKFQVMLSLFTGLCWMADSMEMMILSILSPALQCEWGIDKYKQAFLTTSVFFGMMVSSPFWGDLSDKYGRRLALWVSVGLLYFYGTVSSFSPGYFWLVFLRCFVGFAIGCVPQSVTLYAEFLPTKQRARCVILLDCFWALGACLEVLLAIMVMPTLGWRWLLGLSALPILLFCIMCYWLPESVRFLAASGETEKAMTTLKRIASQNGRSMLLGRLIVDDMHPTERGRIKDLLMPEMRKTTLLLWFIWMTCAFCYYGVVLISTEILGENVKPMGLLKIPDSILNSTLDNAGFSYINQSAAINLMPVPSALVIDQNGTLFEQECLNPMHKMLTTSDYVKLLWTTLAEFPGILVTIFVLDKIGRKKTMAAQFLCFSATIFVFLFPVEDQNLKTVILFTARAIVSGVFQAAYVYTPEVYPTSMRSVGIGTCSGMARIGAMVTPYVAQVLQKQSTPLAAGTYGVVAIMAAIVAMMLPIETKGKEMPDRASKS</sequence>
<feature type="transmembrane region" description="Helical" evidence="8">
    <location>
        <begin position="228"/>
        <end position="249"/>
    </location>
</feature>
<dbReference type="PANTHER" id="PTHR23511:SF5">
    <property type="entry name" value="MAJOR FACILITATOR-TYPE TRANSPORTER HXNZ-RELATED"/>
    <property type="match status" value="1"/>
</dbReference>
<feature type="transmembrane region" description="Helical" evidence="8">
    <location>
        <begin position="102"/>
        <end position="126"/>
    </location>
</feature>
<feature type="transmembrane region" description="Helical" evidence="8">
    <location>
        <begin position="519"/>
        <end position="539"/>
    </location>
</feature>
<dbReference type="InterPro" id="IPR005829">
    <property type="entry name" value="Sugar_transporter_CS"/>
</dbReference>
<evidence type="ECO:0000256" key="3">
    <source>
        <dbReference type="ARBA" id="ARBA00022448"/>
    </source>
</evidence>
<keyword evidence="11" id="KW-1185">Reference proteome</keyword>
<gene>
    <name evidence="10" type="ORF">ODALV1_LOCUS16933</name>
</gene>
<feature type="transmembrane region" description="Helical" evidence="8">
    <location>
        <begin position="138"/>
        <end position="157"/>
    </location>
</feature>
<feature type="transmembrane region" description="Helical" evidence="8">
    <location>
        <begin position="338"/>
        <end position="359"/>
    </location>
</feature>
<dbReference type="PROSITE" id="PS00216">
    <property type="entry name" value="SUGAR_TRANSPORT_1"/>
    <property type="match status" value="1"/>
</dbReference>
<dbReference type="PANTHER" id="PTHR23511">
    <property type="entry name" value="SYNAPTIC VESICLE GLYCOPROTEIN 2"/>
    <property type="match status" value="1"/>
</dbReference>
<feature type="transmembrane region" description="Helical" evidence="8">
    <location>
        <begin position="169"/>
        <end position="187"/>
    </location>
</feature>
<dbReference type="InterPro" id="IPR020846">
    <property type="entry name" value="MFS_dom"/>
</dbReference>
<feature type="transmembrane region" description="Helical" evidence="8">
    <location>
        <begin position="255"/>
        <end position="276"/>
    </location>
</feature>
<dbReference type="InterPro" id="IPR005828">
    <property type="entry name" value="MFS_sugar_transport-like"/>
</dbReference>
<keyword evidence="4 8" id="KW-0812">Transmembrane</keyword>
<comment type="similarity">
    <text evidence="2">Belongs to the major facilitator superfamily.</text>
</comment>
<comment type="subcellular location">
    <subcellularLocation>
        <location evidence="1">Membrane</location>
        <topology evidence="1">Multi-pass membrane protein</topology>
    </subcellularLocation>
</comment>
<name>A0ABP1R451_9HEXA</name>
<dbReference type="InterPro" id="IPR011701">
    <property type="entry name" value="MFS"/>
</dbReference>
<accession>A0ABP1R451</accession>
<evidence type="ECO:0000256" key="5">
    <source>
        <dbReference type="ARBA" id="ARBA00022989"/>
    </source>
</evidence>
<feature type="domain" description="Major facilitator superfamily (MFS) profile" evidence="9">
    <location>
        <begin position="104"/>
        <end position="573"/>
    </location>
</feature>
<dbReference type="InterPro" id="IPR036259">
    <property type="entry name" value="MFS_trans_sf"/>
</dbReference>
<keyword evidence="5 8" id="KW-1133">Transmembrane helix</keyword>
<evidence type="ECO:0000256" key="8">
    <source>
        <dbReference type="SAM" id="Phobius"/>
    </source>
</evidence>
<dbReference type="Gene3D" id="1.20.1250.20">
    <property type="entry name" value="MFS general substrate transporter like domains"/>
    <property type="match status" value="1"/>
</dbReference>
<protein>
    <recommendedName>
        <fullName evidence="9">Major facilitator superfamily (MFS) profile domain-containing protein</fullName>
    </recommendedName>
</protein>